<evidence type="ECO:0000256" key="5">
    <source>
        <dbReference type="ARBA" id="ARBA00012464"/>
    </source>
</evidence>
<feature type="binding site" evidence="19">
    <location>
        <position position="305"/>
    </location>
    <ligand>
        <name>substrate</name>
    </ligand>
</feature>
<evidence type="ECO:0000313" key="21">
    <source>
        <dbReference type="EMBL" id="VDK59544.1"/>
    </source>
</evidence>
<evidence type="ECO:0000256" key="4">
    <source>
        <dbReference type="ARBA" id="ARBA00007037"/>
    </source>
</evidence>
<comment type="cofactor">
    <cofactor evidence="1 18">
        <name>pyridoxal 5'-phosphate</name>
        <dbReference type="ChEBI" id="CHEBI:597326"/>
    </cofactor>
</comment>
<evidence type="ECO:0000256" key="20">
    <source>
        <dbReference type="PIRSR" id="PIRSR017689-50"/>
    </source>
</evidence>
<dbReference type="EMBL" id="UYRR01033758">
    <property type="protein sequence ID" value="VDK59544.1"/>
    <property type="molecule type" value="Genomic_DNA"/>
</dbReference>
<dbReference type="GO" id="GO:0001514">
    <property type="term" value="P:selenocysteine incorporation"/>
    <property type="evidence" value="ECO:0007669"/>
    <property type="project" value="TreeGrafter"/>
</dbReference>
<dbReference type="Pfam" id="PF05889">
    <property type="entry name" value="SepSecS"/>
    <property type="match status" value="1"/>
</dbReference>
<dbReference type="OrthoDB" id="10263545at2759"/>
<dbReference type="InterPro" id="IPR008829">
    <property type="entry name" value="SepSecS/SepCysS"/>
</dbReference>
<comment type="function">
    <text evidence="2 18">Converts O-phosphoseryl-tRNA(Sec) to selenocysteinyl-tRNA(Sec) required for selenoprotein biosynthesis.</text>
</comment>
<evidence type="ECO:0000256" key="12">
    <source>
        <dbReference type="ARBA" id="ARBA00023266"/>
    </source>
</evidence>
<evidence type="ECO:0000256" key="16">
    <source>
        <dbReference type="ARBA" id="ARBA00032693"/>
    </source>
</evidence>
<evidence type="ECO:0000256" key="11">
    <source>
        <dbReference type="ARBA" id="ARBA00022917"/>
    </source>
</evidence>
<sequence length="461" mass="51094">MDLVTTNSELIQATNQKVCVELKNEESAIERSHRCSDRTLAVLRKWGQIPENGLPEVVIRRFLTEMACCDTNNRYDRIFSLSHGMGRSGNLIDQQPKAIGSSMLARIANSLALDAIRFLGIPSTRSAIVFPVATGMSLAFCLSAWRSSKPQARCVVFLRIDQLSCIKSIFTAGYEPIVIDCIRGVEDDDLLSTDLERLSDILRDKHDKILAVISTTSCFAPRGPDDLVAVGQLCSRYGVRHLVNNAYGLQSLECRQRIQTAGEEGHIDAFVQSLDKNFLVPVGGSVIAGFSEDTIQSIAEFYPGRASLVPSRDLLITLLQLGRVELQRIYTQQSERFKILCEESHKLTLEIGETVLKTSTNLTSIAITLNGLPPKKRSLFGSILFDRGITGARVVCPGARKTVFGHTFVNYGTHWSSDAEQLAYLNVACAIGMSDYEVHTLIETIRKEYEHLRKECSGNTE</sequence>
<keyword evidence="9 18" id="KW-0694">RNA-binding</keyword>
<feature type="binding site" evidence="19">
    <location>
        <position position="95"/>
    </location>
    <ligand>
        <name>substrate</name>
    </ligand>
</feature>
<feature type="binding site" evidence="19">
    <location>
        <position position="387"/>
    </location>
    <ligand>
        <name>tRNA</name>
        <dbReference type="ChEBI" id="CHEBI:17843"/>
    </ligand>
</feature>
<evidence type="ECO:0000256" key="8">
    <source>
        <dbReference type="ARBA" id="ARBA00022679"/>
    </source>
</evidence>
<dbReference type="GO" id="GO:0000049">
    <property type="term" value="F:tRNA binding"/>
    <property type="evidence" value="ECO:0007669"/>
    <property type="project" value="UniProtKB-UniRule"/>
</dbReference>
<evidence type="ECO:0000256" key="1">
    <source>
        <dbReference type="ARBA" id="ARBA00001933"/>
    </source>
</evidence>
<comment type="pathway">
    <text evidence="3 18">Aminoacyl-tRNA biosynthesis; selenocysteinyl-tRNA(Sec) biosynthesis; selenocysteinyl-tRNA(Sec) from L-seryl-tRNA(Sec) (archaeal/eukaryal route): step 2/2.</text>
</comment>
<organism evidence="23">
    <name type="scientific">Anisakis simplex</name>
    <name type="common">Herring worm</name>
    <dbReference type="NCBI Taxonomy" id="6269"/>
    <lineage>
        <taxon>Eukaryota</taxon>
        <taxon>Metazoa</taxon>
        <taxon>Ecdysozoa</taxon>
        <taxon>Nematoda</taxon>
        <taxon>Chromadorea</taxon>
        <taxon>Rhabditida</taxon>
        <taxon>Spirurina</taxon>
        <taxon>Ascaridomorpha</taxon>
        <taxon>Ascaridoidea</taxon>
        <taxon>Anisakidae</taxon>
        <taxon>Anisakis</taxon>
        <taxon>Anisakis simplex complex</taxon>
    </lineage>
</organism>
<keyword evidence="18" id="KW-0963">Cytoplasm</keyword>
<comment type="subcellular location">
    <subcellularLocation>
        <location evidence="18">Cytoplasm</location>
    </subcellularLocation>
</comment>
<dbReference type="UniPathway" id="UPA00906">
    <property type="reaction ID" value="UER00898"/>
</dbReference>
<dbReference type="InterPro" id="IPR015424">
    <property type="entry name" value="PyrdxlP-dep_Trfase"/>
</dbReference>
<dbReference type="Gene3D" id="3.40.640.10">
    <property type="entry name" value="Type I PLP-dependent aspartate aminotransferase-like (Major domain)"/>
    <property type="match status" value="1"/>
</dbReference>
<name>A0A0M3K9R8_ANISI</name>
<dbReference type="GO" id="GO:0098621">
    <property type="term" value="F:O-phosphoseryl-tRNA(Sec) selenium transferase activity"/>
    <property type="evidence" value="ECO:0007669"/>
    <property type="project" value="UniProtKB-EC"/>
</dbReference>
<dbReference type="InterPro" id="IPR019872">
    <property type="entry name" value="Sec-tRNA_Se_transferase"/>
</dbReference>
<protein>
    <recommendedName>
        <fullName evidence="6 18">O-phosphoseryl-tRNA(Sec) selenium transferase</fullName>
        <ecNumber evidence="5 18">2.9.1.2</ecNumber>
    </recommendedName>
    <alternativeName>
        <fullName evidence="14 18">Selenocysteine synthase</fullName>
    </alternativeName>
    <alternativeName>
        <fullName evidence="15 18">Selenocysteinyl-tRNA(Sec) synthase</fullName>
    </alternativeName>
    <alternativeName>
        <fullName evidence="16 18">Sep-tRNA:Sec-tRNA synthase</fullName>
    </alternativeName>
</protein>
<evidence type="ECO:0000256" key="2">
    <source>
        <dbReference type="ARBA" id="ARBA00002552"/>
    </source>
</evidence>
<dbReference type="NCBIfam" id="TIGR03531">
    <property type="entry name" value="selenium_SpcS"/>
    <property type="match status" value="1"/>
</dbReference>
<dbReference type="PANTHER" id="PTHR12944:SF2">
    <property type="entry name" value="O-PHOSPHOSERYL-TRNA(SEC) SELENIUM TRANSFERASE"/>
    <property type="match status" value="1"/>
</dbReference>
<evidence type="ECO:0000256" key="3">
    <source>
        <dbReference type="ARBA" id="ARBA00004822"/>
    </source>
</evidence>
<evidence type="ECO:0000313" key="22">
    <source>
        <dbReference type="Proteomes" id="UP000267096"/>
    </source>
</evidence>
<dbReference type="InterPro" id="IPR015421">
    <property type="entry name" value="PyrdxlP-dep_Trfase_major"/>
</dbReference>
<evidence type="ECO:0000256" key="19">
    <source>
        <dbReference type="PIRSR" id="PIRSR017689-1"/>
    </source>
</evidence>
<evidence type="ECO:0000256" key="7">
    <source>
        <dbReference type="ARBA" id="ARBA00022555"/>
    </source>
</evidence>
<dbReference type="Proteomes" id="UP000267096">
    <property type="component" value="Unassembled WGS sequence"/>
</dbReference>
<evidence type="ECO:0000256" key="17">
    <source>
        <dbReference type="ARBA" id="ARBA00048808"/>
    </source>
</evidence>
<evidence type="ECO:0000256" key="6">
    <source>
        <dbReference type="ARBA" id="ARBA00021963"/>
    </source>
</evidence>
<proteinExistence type="inferred from homology"/>
<evidence type="ECO:0000256" key="10">
    <source>
        <dbReference type="ARBA" id="ARBA00022898"/>
    </source>
</evidence>
<accession>A0A0M3K9R8</accession>
<keyword evidence="22" id="KW-1185">Reference proteome</keyword>
<comment type="subunit">
    <text evidence="13">Homotetramer formed by a catalytic dimer and a non-catalytic dimer serving as a binding platform that orients tRNASec for catalysis. Each tetramer binds the CCA ends of two tRNAs which point to the active sites of the catalytic dimer.</text>
</comment>
<evidence type="ECO:0000256" key="9">
    <source>
        <dbReference type="ARBA" id="ARBA00022884"/>
    </source>
</evidence>
<dbReference type="WBParaSite" id="ASIM_0001771301-mRNA-1">
    <property type="protein sequence ID" value="ASIM_0001771301-mRNA-1"/>
    <property type="gene ID" value="ASIM_0001771301"/>
</dbReference>
<evidence type="ECO:0000256" key="13">
    <source>
        <dbReference type="ARBA" id="ARBA00026053"/>
    </source>
</evidence>
<keyword evidence="11 18" id="KW-0648">Protein biosynthesis</keyword>
<evidence type="ECO:0000256" key="18">
    <source>
        <dbReference type="PIRNR" id="PIRNR017689"/>
    </source>
</evidence>
<evidence type="ECO:0000256" key="14">
    <source>
        <dbReference type="ARBA" id="ARBA00030669"/>
    </source>
</evidence>
<reference evidence="23" key="1">
    <citation type="submission" date="2017-02" db="UniProtKB">
        <authorList>
            <consortium name="WormBaseParasite"/>
        </authorList>
    </citation>
    <scope>IDENTIFICATION</scope>
</reference>
<keyword evidence="7 18" id="KW-0820">tRNA-binding</keyword>
<keyword evidence="12 18" id="KW-0711">Selenium</keyword>
<feature type="binding site" evidence="19">
    <location>
        <position position="88"/>
    </location>
    <ligand>
        <name>substrate</name>
    </ligand>
</feature>
<dbReference type="GO" id="GO:0005737">
    <property type="term" value="C:cytoplasm"/>
    <property type="evidence" value="ECO:0007669"/>
    <property type="project" value="UniProtKB-SubCell"/>
</dbReference>
<feature type="modified residue" description="N6-(pyridoxal phosphate)lysine" evidence="20">
    <location>
        <position position="276"/>
    </location>
</feature>
<dbReference type="SUPFAM" id="SSF53383">
    <property type="entry name" value="PLP-dependent transferases"/>
    <property type="match status" value="1"/>
</dbReference>
<feature type="binding site" evidence="19">
    <location>
        <position position="87"/>
    </location>
    <ligand>
        <name>substrate</name>
    </ligand>
</feature>
<dbReference type="PIRSF" id="PIRSF017689">
    <property type="entry name" value="SepSecS"/>
    <property type="match status" value="1"/>
</dbReference>
<reference evidence="21 22" key="2">
    <citation type="submission" date="2018-11" db="EMBL/GenBank/DDBJ databases">
        <authorList>
            <consortium name="Pathogen Informatics"/>
        </authorList>
    </citation>
    <scope>NUCLEOTIDE SEQUENCE [LARGE SCALE GENOMIC DNA]</scope>
</reference>
<gene>
    <name evidence="21" type="ORF">ASIM_LOCUS17116</name>
</gene>
<comment type="catalytic activity">
    <reaction evidence="17 18">
        <text>O-phospho-L-seryl-tRNA(Sec) + selenophosphate + H2O = L-selenocysteinyl-tRNA(Sec) + 2 phosphate</text>
        <dbReference type="Rhea" id="RHEA:25041"/>
        <dbReference type="Rhea" id="RHEA-COMP:9743"/>
        <dbReference type="Rhea" id="RHEA-COMP:9947"/>
        <dbReference type="ChEBI" id="CHEBI:15377"/>
        <dbReference type="ChEBI" id="CHEBI:16144"/>
        <dbReference type="ChEBI" id="CHEBI:43474"/>
        <dbReference type="ChEBI" id="CHEBI:78551"/>
        <dbReference type="ChEBI" id="CHEBI:78573"/>
        <dbReference type="EC" id="2.9.1.2"/>
    </reaction>
</comment>
<comment type="similarity">
    <text evidence="4 18">Belongs to the SepSecS family.</text>
</comment>
<dbReference type="EC" id="2.9.1.2" evidence="5 18"/>
<keyword evidence="10 18" id="KW-0663">Pyridoxal phosphate</keyword>
<dbReference type="PANTHER" id="PTHR12944">
    <property type="entry name" value="SOLUBLE LIVER ANTIGEN/LIVER PANCREAS ANTIGEN"/>
    <property type="match status" value="1"/>
</dbReference>
<feature type="binding site" evidence="19">
    <location>
        <position position="454"/>
    </location>
    <ligand>
        <name>tRNA</name>
        <dbReference type="ChEBI" id="CHEBI:17843"/>
    </ligand>
</feature>
<evidence type="ECO:0000313" key="23">
    <source>
        <dbReference type="WBParaSite" id="ASIM_0001771301-mRNA-1"/>
    </source>
</evidence>
<dbReference type="GO" id="GO:0001717">
    <property type="term" value="P:conversion of seryl-tRNAsec to selenocys-tRNAsec"/>
    <property type="evidence" value="ECO:0007669"/>
    <property type="project" value="UniProtKB-UniRule"/>
</dbReference>
<evidence type="ECO:0000256" key="15">
    <source>
        <dbReference type="ARBA" id="ARBA00032048"/>
    </source>
</evidence>
<keyword evidence="8 18" id="KW-0808">Transferase</keyword>
<dbReference type="AlphaFoldDB" id="A0A0M3K9R8"/>